<sequence length="200" mass="22239">MRKGLSTAAIAQVLDECFQQEYGRPANDRMRDKFVNAILTRDAVALEFISNGLNEASKRAFCRVTGIALPPQQGLTWKAIRAWGGISDEQERLRVATDRLEAQMERLQGKMDVEQSMAALNGLLDQGYNRVVHSDRKYLLVNEEGRGYNLSQRGSLLPQARNLLEAMIEEREARAALTANTAPAATGDHTELCAAADFRM</sequence>
<comment type="caution">
    <text evidence="2">The sequence shown here is derived from an EMBL/GenBank/DDBJ whole genome shotgun (WGS) entry which is preliminary data.</text>
</comment>
<gene>
    <name evidence="2" type="ORF">N5D09_02250</name>
</gene>
<evidence type="ECO:0000256" key="1">
    <source>
        <dbReference type="SAM" id="Coils"/>
    </source>
</evidence>
<keyword evidence="1" id="KW-0175">Coiled coil</keyword>
<accession>A0ABD4XW34</accession>
<evidence type="ECO:0000313" key="3">
    <source>
        <dbReference type="Proteomes" id="UP001161139"/>
    </source>
</evidence>
<dbReference type="EMBL" id="JAOCDG010000003">
    <property type="protein sequence ID" value="MDH0686906.1"/>
    <property type="molecule type" value="Genomic_DNA"/>
</dbReference>
<dbReference type="Proteomes" id="UP001161139">
    <property type="component" value="Unassembled WGS sequence"/>
</dbReference>
<organism evidence="2 3">
    <name type="scientific">Stutzerimonas stutzeri</name>
    <name type="common">Pseudomonas stutzeri</name>
    <dbReference type="NCBI Taxonomy" id="316"/>
    <lineage>
        <taxon>Bacteria</taxon>
        <taxon>Pseudomonadati</taxon>
        <taxon>Pseudomonadota</taxon>
        <taxon>Gammaproteobacteria</taxon>
        <taxon>Pseudomonadales</taxon>
        <taxon>Pseudomonadaceae</taxon>
        <taxon>Stutzerimonas</taxon>
    </lineage>
</organism>
<name>A0ABD4XW34_STUST</name>
<feature type="coiled-coil region" evidence="1">
    <location>
        <begin position="86"/>
        <end position="117"/>
    </location>
</feature>
<protein>
    <submittedName>
        <fullName evidence="2">Uncharacterized protein</fullName>
    </submittedName>
</protein>
<dbReference type="RefSeq" id="WP_034023966.1">
    <property type="nucleotide sequence ID" value="NZ_JAOCDG010000003.1"/>
</dbReference>
<dbReference type="AlphaFoldDB" id="A0ABD4XW34"/>
<proteinExistence type="predicted"/>
<evidence type="ECO:0000313" key="2">
    <source>
        <dbReference type="EMBL" id="MDH0686906.1"/>
    </source>
</evidence>
<reference evidence="2" key="1">
    <citation type="submission" date="2022-09" db="EMBL/GenBank/DDBJ databases">
        <title>Intensive care unit water sources are persistently colonized with multi-drug resistant bacteria and are the site of extensive horizontal gene transfer of antibiotic resistance genes.</title>
        <authorList>
            <person name="Diorio-Toth L."/>
        </authorList>
    </citation>
    <scope>NUCLEOTIDE SEQUENCE</scope>
    <source>
        <strain evidence="2">GD03864</strain>
    </source>
</reference>